<dbReference type="AlphaFoldDB" id="A0A674BFT6"/>
<dbReference type="Proteomes" id="UP000472277">
    <property type="component" value="Chromosome 16"/>
</dbReference>
<evidence type="ECO:0000313" key="2">
    <source>
        <dbReference type="Proteomes" id="UP000472277"/>
    </source>
</evidence>
<dbReference type="GeneTree" id="ENSGT01120000272164"/>
<dbReference type="Ensembl" id="ENSSTUT00000074243.1">
    <property type="protein sequence ID" value="ENSSTUP00000069891.1"/>
    <property type="gene ID" value="ENSSTUG00000030692.1"/>
</dbReference>
<accession>A0A674BFT6</accession>
<reference evidence="1" key="1">
    <citation type="submission" date="2025-08" db="UniProtKB">
        <authorList>
            <consortium name="Ensembl"/>
        </authorList>
    </citation>
    <scope>IDENTIFICATION</scope>
</reference>
<evidence type="ECO:0000313" key="1">
    <source>
        <dbReference type="Ensembl" id="ENSSTUP00000069891.1"/>
    </source>
</evidence>
<dbReference type="InParanoid" id="A0A674BFT6"/>
<sequence>MTEDHGLSNGDGPVDVAEGHELLLFAVTEDVVLLDGVQRLLFPLQLDDVGVWDDALGKHPKTQKGICVCACACVPLNAYALVLVSLCSNHDISLIQDKHFNLLGVDEFKLQTPVQHGAWRPNHHLLLELRASLHSQSTPFAAMQHLPI</sequence>
<dbReference type="OMA" id="CWGKAQT"/>
<reference evidence="1" key="2">
    <citation type="submission" date="2025-09" db="UniProtKB">
        <authorList>
            <consortium name="Ensembl"/>
        </authorList>
    </citation>
    <scope>IDENTIFICATION</scope>
</reference>
<organism evidence="1 2">
    <name type="scientific">Salmo trutta</name>
    <name type="common">Brown trout</name>
    <dbReference type="NCBI Taxonomy" id="8032"/>
    <lineage>
        <taxon>Eukaryota</taxon>
        <taxon>Metazoa</taxon>
        <taxon>Chordata</taxon>
        <taxon>Craniata</taxon>
        <taxon>Vertebrata</taxon>
        <taxon>Euteleostomi</taxon>
        <taxon>Actinopterygii</taxon>
        <taxon>Neopterygii</taxon>
        <taxon>Teleostei</taxon>
        <taxon>Protacanthopterygii</taxon>
        <taxon>Salmoniformes</taxon>
        <taxon>Salmonidae</taxon>
        <taxon>Salmoninae</taxon>
        <taxon>Salmo</taxon>
    </lineage>
</organism>
<proteinExistence type="predicted"/>
<protein>
    <submittedName>
        <fullName evidence="1">Uncharacterized protein</fullName>
    </submittedName>
</protein>
<keyword evidence="2" id="KW-1185">Reference proteome</keyword>
<name>A0A674BFT6_SALTR</name>